<dbReference type="AlphaFoldDB" id="A0A2G9X3M6"/>
<feature type="compositionally biased region" description="Pro residues" evidence="1">
    <location>
        <begin position="106"/>
        <end position="115"/>
    </location>
</feature>
<dbReference type="InterPro" id="IPR009273">
    <property type="entry name" value="DUF930"/>
</dbReference>
<proteinExistence type="predicted"/>
<comment type="caution">
    <text evidence="2">The sequence shown here is derived from an EMBL/GenBank/DDBJ whole genome shotgun (WGS) entry which is preliminary data.</text>
</comment>
<feature type="compositionally biased region" description="Low complexity" evidence="1">
    <location>
        <begin position="85"/>
        <end position="100"/>
    </location>
</feature>
<evidence type="ECO:0000313" key="2">
    <source>
        <dbReference type="EMBL" id="PIP00961.1"/>
    </source>
</evidence>
<protein>
    <recommendedName>
        <fullName evidence="4">DUF930 domain-containing protein</fullName>
    </recommendedName>
</protein>
<gene>
    <name evidence="2" type="ORF">CJ014_02385</name>
</gene>
<dbReference type="EMBL" id="NQVN01000001">
    <property type="protein sequence ID" value="PIP00961.1"/>
    <property type="molecule type" value="Genomic_DNA"/>
</dbReference>
<sequence>MAGRSRQTATKAGDGYGEAGGTGVRFALTWPRPATALSVLGHAVFLALLAIEAPRHIAAMRPPAAVEVVMVAPAASRPPPPVTVPSPVANAGPAAAAQPEAVDRPAAPPAQPARPPSGARVTATEYFAGAVLDDPRNRTTRRKLAALGSDERLIQLCNIEAMEQLRRWKAGFVADHVVAYATADPSLTATSIEAPGAAVHAGGEWYRLSFACTATAGLDRVASFAFTLGRPIPRRQWEEDNLPELVDGDPTD</sequence>
<dbReference type="Pfam" id="PF06059">
    <property type="entry name" value="DUF930"/>
    <property type="match status" value="1"/>
</dbReference>
<evidence type="ECO:0008006" key="4">
    <source>
        <dbReference type="Google" id="ProtNLM"/>
    </source>
</evidence>
<dbReference type="Proteomes" id="UP000231070">
    <property type="component" value="Unassembled WGS sequence"/>
</dbReference>
<feature type="region of interest" description="Disordered" evidence="1">
    <location>
        <begin position="1"/>
        <end position="20"/>
    </location>
</feature>
<feature type="region of interest" description="Disordered" evidence="1">
    <location>
        <begin position="76"/>
        <end position="119"/>
    </location>
</feature>
<evidence type="ECO:0000256" key="1">
    <source>
        <dbReference type="SAM" id="MobiDB-lite"/>
    </source>
</evidence>
<evidence type="ECO:0000313" key="3">
    <source>
        <dbReference type="Proteomes" id="UP000231070"/>
    </source>
</evidence>
<keyword evidence="3" id="KW-1185">Reference proteome</keyword>
<name>A0A2G9X3M6_9HYPH</name>
<feature type="compositionally biased region" description="Polar residues" evidence="1">
    <location>
        <begin position="1"/>
        <end position="10"/>
    </location>
</feature>
<organism evidence="2 3">
    <name type="scientific">Pleomorphomonas carboxyditropha</name>
    <dbReference type="NCBI Taxonomy" id="2023338"/>
    <lineage>
        <taxon>Bacteria</taxon>
        <taxon>Pseudomonadati</taxon>
        <taxon>Pseudomonadota</taxon>
        <taxon>Alphaproteobacteria</taxon>
        <taxon>Hyphomicrobiales</taxon>
        <taxon>Pleomorphomonadaceae</taxon>
        <taxon>Pleomorphomonas</taxon>
    </lineage>
</organism>
<dbReference type="OrthoDB" id="9804158at2"/>
<reference evidence="2 3" key="1">
    <citation type="submission" date="2017-08" db="EMBL/GenBank/DDBJ databases">
        <title>Pleomorphomonas carboxidotrophicus sp. nov., a new mesophilic hydrogenogenic carboxidotroph.</title>
        <authorList>
            <person name="Esquivel-Elizondo S."/>
            <person name="Krajmalnik-Brown R."/>
            <person name="Maldonado J."/>
        </authorList>
    </citation>
    <scope>NUCLEOTIDE SEQUENCE [LARGE SCALE GENOMIC DNA]</scope>
    <source>
        <strain evidence="2 3">SVCO-16</strain>
    </source>
</reference>
<accession>A0A2G9X3M6</accession>